<name>A0ABR1GFH3_AURAN</name>
<dbReference type="SUPFAM" id="SSF48056">
    <property type="entry name" value="Di-copper centre-containing domain"/>
    <property type="match status" value="1"/>
</dbReference>
<evidence type="ECO:0000256" key="2">
    <source>
        <dbReference type="ARBA" id="ARBA00023008"/>
    </source>
</evidence>
<evidence type="ECO:0000313" key="6">
    <source>
        <dbReference type="EMBL" id="KAK7254653.1"/>
    </source>
</evidence>
<dbReference type="PANTHER" id="PTHR11474:SF126">
    <property type="entry name" value="TYROSINASE-LIKE PROTEIN TYR-1-RELATED"/>
    <property type="match status" value="1"/>
</dbReference>
<evidence type="ECO:0008006" key="8">
    <source>
        <dbReference type="Google" id="ProtNLM"/>
    </source>
</evidence>
<evidence type="ECO:0000313" key="7">
    <source>
        <dbReference type="Proteomes" id="UP001363151"/>
    </source>
</evidence>
<feature type="region of interest" description="Disordered" evidence="3">
    <location>
        <begin position="198"/>
        <end position="277"/>
    </location>
</feature>
<dbReference type="Pfam" id="PF04961">
    <property type="entry name" value="FTCD_C"/>
    <property type="match status" value="1"/>
</dbReference>
<keyword evidence="7" id="KW-1185">Reference proteome</keyword>
<dbReference type="Gene3D" id="1.10.1280.10">
    <property type="entry name" value="Di-copper center containing domain from catechol oxidase"/>
    <property type="match status" value="1"/>
</dbReference>
<dbReference type="InterPro" id="IPR008922">
    <property type="entry name" value="Di-copper_centre_dom_sf"/>
</dbReference>
<gene>
    <name evidence="6" type="ORF">SO694_00010337</name>
</gene>
<evidence type="ECO:0000259" key="4">
    <source>
        <dbReference type="Pfam" id="PF00264"/>
    </source>
</evidence>
<sequence length="954" mass="102591">MATQASFGDMPVRDFVAALSAKQPTPGGGAAAALAAALGDASGAMACVYTQRKKDRERGVFDKAKASGDLLTASALSDVAAADADAAAYAALQATWKKDCALTEAEKDRVAADALAVPVDLLERCYLNARDVAAFVPLCNPNIVSDAKVALHLLSGAARAAHATVLVNSPPEDVKRDCEAKLAELADAEAAVLGLGGGPRAERGAAAAPPGRARRRLRPRPGVARCPRRTGRVGLGAPSAAAAASSGRGRAATPGATRSPDSRRVEPRGGARRPAMSYGAGAPIAFADDDAVRPAVAEADAPARSPGRTRAACAAALVFALARPPPGGPGCWAAAAAALDATSTTSTATSLPARVNISVSNAYERKAGRQTGDGLYPYKYLVEVHQPTTFEVTDLSHLPASPACTWTLGTYVDATSGCASVSHIFDAVGEEYVTFNAFLSTTGESLSYSFAVHVKYVRREIRELTAEDRERYLGAVQVIYNTDTATGQTLYGSAYRGSEWLVREHLYGAASKMCDHWHDDAGFLNHHVGITWQFETAMQAVDARVAAHYWDYTIDASLNETDQFSSSLLFSEDWFGTPSPVNGRHVVDAGRFAFTKVKSAAREFSAITNPYGLLRSPWNTNSAPYLMRFQQVMGVKYDDYSLAGCSVFTDTLQNFDSIAAFTSKLNGQLHGPIHIMIGGHWWFKNSTDNKTLATKTAHDMGLGGAPFSKDASAWMGVGQGSRSRMLLASKFLWRQGYVRCPETCSSDAAWEDCACSCPAEIVGTSDADAYDVLNKSGLIDINTNWKNPNLFGMTWRDVLDFLCHVGHPGEMFTSAAPQDPTFWPLHGNAERFMHLVRLLNAQGDKHLDETWGYMHVTTGLDSDTHAVCNWTGVEGMGMPSCDLGATCPGHHEDDLLPFDLWESQPHKFSNSEFYNYTSPLNKHVPYVYDRLTFWPSCHNQTIWHGNLSTIVVRD</sequence>
<dbReference type="PANTHER" id="PTHR11474">
    <property type="entry name" value="TYROSINASE FAMILY MEMBER"/>
    <property type="match status" value="1"/>
</dbReference>
<dbReference type="InterPro" id="IPR007044">
    <property type="entry name" value="Cyclodeamin/CycHdrlase"/>
</dbReference>
<dbReference type="Proteomes" id="UP001363151">
    <property type="component" value="Unassembled WGS sequence"/>
</dbReference>
<comment type="caution">
    <text evidence="6">The sequence shown here is derived from an EMBL/GenBank/DDBJ whole genome shotgun (WGS) entry which is preliminary data.</text>
</comment>
<organism evidence="6 7">
    <name type="scientific">Aureococcus anophagefferens</name>
    <name type="common">Harmful bloom alga</name>
    <dbReference type="NCBI Taxonomy" id="44056"/>
    <lineage>
        <taxon>Eukaryota</taxon>
        <taxon>Sar</taxon>
        <taxon>Stramenopiles</taxon>
        <taxon>Ochrophyta</taxon>
        <taxon>Pelagophyceae</taxon>
        <taxon>Pelagomonadales</taxon>
        <taxon>Pelagomonadaceae</taxon>
        <taxon>Aureococcus</taxon>
    </lineage>
</organism>
<accession>A0ABR1GFH3</accession>
<dbReference type="InterPro" id="IPR002227">
    <property type="entry name" value="Tyrosinase_Cu-bd"/>
</dbReference>
<evidence type="ECO:0000256" key="1">
    <source>
        <dbReference type="ARBA" id="ARBA00022723"/>
    </source>
</evidence>
<evidence type="ECO:0000256" key="3">
    <source>
        <dbReference type="SAM" id="MobiDB-lite"/>
    </source>
</evidence>
<dbReference type="CDD" id="cd00146">
    <property type="entry name" value="PKD"/>
    <property type="match status" value="1"/>
</dbReference>
<feature type="compositionally biased region" description="Low complexity" evidence="3">
    <location>
        <begin position="236"/>
        <end position="259"/>
    </location>
</feature>
<keyword evidence="1" id="KW-0479">Metal-binding</keyword>
<reference evidence="6 7" key="1">
    <citation type="submission" date="2024-03" db="EMBL/GenBank/DDBJ databases">
        <title>Aureococcus anophagefferens CCMP1851 and Kratosvirus quantuckense: Draft genome of a second virus-susceptible host strain in the model system.</title>
        <authorList>
            <person name="Chase E."/>
            <person name="Truchon A.R."/>
            <person name="Schepens W."/>
            <person name="Wilhelm S.W."/>
        </authorList>
    </citation>
    <scope>NUCLEOTIDE SEQUENCE [LARGE SCALE GENOMIC DNA]</scope>
    <source>
        <strain evidence="6 7">CCMP1851</strain>
    </source>
</reference>
<proteinExistence type="predicted"/>
<evidence type="ECO:0000259" key="5">
    <source>
        <dbReference type="Pfam" id="PF04961"/>
    </source>
</evidence>
<feature type="compositionally biased region" description="Basic and acidic residues" evidence="3">
    <location>
        <begin position="260"/>
        <end position="269"/>
    </location>
</feature>
<dbReference type="InterPro" id="IPR036178">
    <property type="entry name" value="Formintransfe-cycloase-like_sf"/>
</dbReference>
<dbReference type="SUPFAM" id="SSF101262">
    <property type="entry name" value="Methenyltetrahydrofolate cyclohydrolase-like"/>
    <property type="match status" value="1"/>
</dbReference>
<feature type="domain" description="Cyclodeaminase/cyclohydrolase" evidence="5">
    <location>
        <begin position="12"/>
        <end position="170"/>
    </location>
</feature>
<feature type="domain" description="Tyrosinase copper-binding" evidence="4">
    <location>
        <begin position="516"/>
        <end position="681"/>
    </location>
</feature>
<protein>
    <recommendedName>
        <fullName evidence="8">Tyrosinase copper-binding domain-containing protein</fullName>
    </recommendedName>
</protein>
<keyword evidence="2" id="KW-0186">Copper</keyword>
<dbReference type="EMBL" id="JBBJCI010000023">
    <property type="protein sequence ID" value="KAK7254653.1"/>
    <property type="molecule type" value="Genomic_DNA"/>
</dbReference>
<dbReference type="Pfam" id="PF00264">
    <property type="entry name" value="Tyrosinase"/>
    <property type="match status" value="1"/>
</dbReference>
<dbReference type="Gene3D" id="1.20.120.680">
    <property type="entry name" value="Formiminotetrahydrofolate cyclodeaminase monomer, up-and-down helical bundle"/>
    <property type="match status" value="1"/>
</dbReference>
<dbReference type="InterPro" id="IPR050316">
    <property type="entry name" value="Tyrosinase/Hemocyanin"/>
</dbReference>